<dbReference type="EMBL" id="JAPMXC010000003">
    <property type="protein sequence ID" value="MCY0388384.1"/>
    <property type="molecule type" value="Genomic_DNA"/>
</dbReference>
<comment type="caution">
    <text evidence="1">The sequence shown here is derived from an EMBL/GenBank/DDBJ whole genome shotgun (WGS) entry which is preliminary data.</text>
</comment>
<evidence type="ECO:0000313" key="2">
    <source>
        <dbReference type="Proteomes" id="UP001082899"/>
    </source>
</evidence>
<accession>A0ABT3ZPB2</accession>
<name>A0ABT3ZPB2_9BURK</name>
<gene>
    <name evidence="1" type="ORF">OVY01_14290</name>
</gene>
<protein>
    <submittedName>
        <fullName evidence="1">Uncharacterized protein</fullName>
    </submittedName>
</protein>
<keyword evidence="2" id="KW-1185">Reference proteome</keyword>
<organism evidence="1 2">
    <name type="scientific">Robbsia betulipollinis</name>
    <dbReference type="NCBI Taxonomy" id="2981849"/>
    <lineage>
        <taxon>Bacteria</taxon>
        <taxon>Pseudomonadati</taxon>
        <taxon>Pseudomonadota</taxon>
        <taxon>Betaproteobacteria</taxon>
        <taxon>Burkholderiales</taxon>
        <taxon>Burkholderiaceae</taxon>
        <taxon>Robbsia</taxon>
    </lineage>
</organism>
<dbReference type="Proteomes" id="UP001082899">
    <property type="component" value="Unassembled WGS sequence"/>
</dbReference>
<dbReference type="RefSeq" id="WP_267848268.1">
    <property type="nucleotide sequence ID" value="NZ_JAPMXC010000003.1"/>
</dbReference>
<reference evidence="1" key="1">
    <citation type="submission" date="2022-11" db="EMBL/GenBank/DDBJ databases">
        <title>Robbsia betulipollinis sp. nov., isolated from pollen of birch (Betula pendula).</title>
        <authorList>
            <person name="Shi H."/>
            <person name="Ambika Manirajan B."/>
            <person name="Ratering S."/>
            <person name="Geissler-Plaum R."/>
            <person name="Schnell S."/>
        </authorList>
    </citation>
    <scope>NUCLEOTIDE SEQUENCE</scope>
    <source>
        <strain evidence="1">Bb-Pol-6</strain>
    </source>
</reference>
<sequence length="72" mass="7128">MATVFTMTARMCTIAAVCVALLGVLLFLIGMQVGQRLDARVTVPADHAAAGDGATVPAAAVATPAGMGAGER</sequence>
<proteinExistence type="predicted"/>
<evidence type="ECO:0000313" key="1">
    <source>
        <dbReference type="EMBL" id="MCY0388384.1"/>
    </source>
</evidence>